<name>A0A7H8N1Z3_9ACTN</name>
<dbReference type="FunFam" id="2.70.150.10:FF:000002">
    <property type="entry name" value="Copper-transporting ATPase 1, putative"/>
    <property type="match status" value="1"/>
</dbReference>
<dbReference type="NCBIfam" id="TIGR01494">
    <property type="entry name" value="ATPase_P-type"/>
    <property type="match status" value="2"/>
</dbReference>
<evidence type="ECO:0000256" key="8">
    <source>
        <dbReference type="ARBA" id="ARBA00022967"/>
    </source>
</evidence>
<comment type="subcellular location">
    <subcellularLocation>
        <location evidence="1">Cell membrane</location>
        <topology evidence="1">Multi-pass membrane protein</topology>
    </subcellularLocation>
</comment>
<dbReference type="PRINTS" id="PR00119">
    <property type="entry name" value="CATATPASE"/>
</dbReference>
<dbReference type="GO" id="GO:0005524">
    <property type="term" value="F:ATP binding"/>
    <property type="evidence" value="ECO:0007669"/>
    <property type="project" value="UniProtKB-KW"/>
</dbReference>
<reference evidence="14 15" key="1">
    <citation type="submission" date="2020-06" db="EMBL/GenBank/DDBJ databases">
        <title>Genome mining for natural products.</title>
        <authorList>
            <person name="Zhang B."/>
            <person name="Shi J."/>
            <person name="Ge H."/>
        </authorList>
    </citation>
    <scope>NUCLEOTIDE SEQUENCE [LARGE SCALE GENOMIC DNA]</scope>
    <source>
        <strain evidence="14 15">NA00687</strain>
    </source>
</reference>
<dbReference type="SFLD" id="SFLDS00003">
    <property type="entry name" value="Haloacid_Dehalogenase"/>
    <property type="match status" value="1"/>
</dbReference>
<evidence type="ECO:0000256" key="5">
    <source>
        <dbReference type="ARBA" id="ARBA00022741"/>
    </source>
</evidence>
<dbReference type="SFLD" id="SFLDG00002">
    <property type="entry name" value="C1.7:_P-type_atpase_like"/>
    <property type="match status" value="1"/>
</dbReference>
<evidence type="ECO:0000256" key="3">
    <source>
        <dbReference type="ARBA" id="ARBA00022692"/>
    </source>
</evidence>
<evidence type="ECO:0000256" key="12">
    <source>
        <dbReference type="SAM" id="Phobius"/>
    </source>
</evidence>
<dbReference type="SUPFAM" id="SSF81653">
    <property type="entry name" value="Calcium ATPase, transduction domain A"/>
    <property type="match status" value="1"/>
</dbReference>
<dbReference type="Gene3D" id="3.40.1110.10">
    <property type="entry name" value="Calcium-transporting ATPase, cytoplasmic domain N"/>
    <property type="match status" value="2"/>
</dbReference>
<dbReference type="InterPro" id="IPR023214">
    <property type="entry name" value="HAD_sf"/>
</dbReference>
<dbReference type="InterPro" id="IPR051949">
    <property type="entry name" value="Cation_Transport_ATPase"/>
</dbReference>
<feature type="region of interest" description="Disordered" evidence="11">
    <location>
        <begin position="458"/>
        <end position="502"/>
    </location>
</feature>
<dbReference type="Gene3D" id="1.20.1110.10">
    <property type="entry name" value="Calcium-transporting ATPase, transmembrane domain"/>
    <property type="match status" value="1"/>
</dbReference>
<proteinExistence type="inferred from homology"/>
<evidence type="ECO:0000256" key="7">
    <source>
        <dbReference type="ARBA" id="ARBA00022842"/>
    </source>
</evidence>
<dbReference type="SFLD" id="SFLDF00027">
    <property type="entry name" value="p-type_atpase"/>
    <property type="match status" value="1"/>
</dbReference>
<dbReference type="InterPro" id="IPR023299">
    <property type="entry name" value="ATPase_P-typ_cyto_dom_N"/>
</dbReference>
<evidence type="ECO:0000256" key="11">
    <source>
        <dbReference type="SAM" id="MobiDB-lite"/>
    </source>
</evidence>
<dbReference type="InterPro" id="IPR044492">
    <property type="entry name" value="P_typ_ATPase_HD_dom"/>
</dbReference>
<dbReference type="AlphaFoldDB" id="A0A7H8N1Z3"/>
<dbReference type="Proteomes" id="UP000509303">
    <property type="component" value="Chromosome"/>
</dbReference>
<feature type="transmembrane region" description="Helical" evidence="12">
    <location>
        <begin position="262"/>
        <end position="282"/>
    </location>
</feature>
<protein>
    <submittedName>
        <fullName evidence="14">HAD-IC family P-type ATPase</fullName>
    </submittedName>
</protein>
<keyword evidence="8" id="KW-1278">Translocase</keyword>
<dbReference type="SUPFAM" id="SSF81660">
    <property type="entry name" value="Metal cation-transporting ATPase, ATP-binding domain N"/>
    <property type="match status" value="1"/>
</dbReference>
<feature type="transmembrane region" description="Helical" evidence="12">
    <location>
        <begin position="36"/>
        <end position="58"/>
    </location>
</feature>
<dbReference type="Pfam" id="PF00122">
    <property type="entry name" value="E1-E2_ATPase"/>
    <property type="match status" value="1"/>
</dbReference>
<feature type="transmembrane region" description="Helical" evidence="12">
    <location>
        <begin position="673"/>
        <end position="690"/>
    </location>
</feature>
<dbReference type="PANTHER" id="PTHR43079:SF1">
    <property type="entry name" value="CADMIUM_ZINC-TRANSPORTING ATPASE HMA1, CHLOROPLASTIC-RELATED"/>
    <property type="match status" value="1"/>
</dbReference>
<sequence length="727" mass="73834">MAAQLVDEHRLPSPAAPGGPPPPRPTRLTALPEVRWAALAALAFALAFPLDLAGAPVWTWGPLYAVCYAAGGWEPGHAGLLALRARTLDVDLLMVVAALGAASIGQFLDGGLLIVIFATSGALEALATRRTADSVRGLLDLAPATALRLAANGTEQRVEVAGLRVGDTVVVRPGERLPADGTVVEGASDVDQATITGEPLPVAKRADDGVFAGTLNGTGALRVRVDRDPGDFVIARIVTMVEEASETKAPTQLFIEKVEQRYSVGVVVATLALFAVPLALGAEFTETLLRAMTFMIVASPCAVVLATMPPLLSAIANAGRHGVLVKSAVVMERLGEVSQVALDKTGTLTEGAPRVAAVRVLGQEAPAGGGATAACAVVARDAALALAAAAEQPSEHPLARAVVDAANERGLTLEPADAFASAPGSGVRAVVAGQEVRVGSPAATLGERARTAAPLGLAHGYADAPPAPPREHPDGASHAAGRAPRPAPAEASRALADTPRAGAEAAPVVAEAWRVVDEEEGAGRTAVVVLVAGRPVAVLAVEDRTRAGAADAVAALRELTGAEPALLTGDNGRAAARLAAETGIGDVRADLLPQDKVASVRAWQEAGHKVLVVGDGVNDAPALAAAHSGIAMGRAGSDLALETADAVVVRDELGTVPAVVALSRRARRVVRQNLVIASVCIGTLVAWDLFGHLPLPLGVAGHEGSTVLVGLNGLRLLRGAAWRRAAA</sequence>
<dbReference type="Gene3D" id="2.70.150.10">
    <property type="entry name" value="Calcium-transporting ATPase, cytoplasmic transduction domain A"/>
    <property type="match status" value="1"/>
</dbReference>
<dbReference type="PANTHER" id="PTHR43079">
    <property type="entry name" value="PROBABLE CADMIUM/ZINC-TRANSPORTING ATPASE HMA1"/>
    <property type="match status" value="1"/>
</dbReference>
<dbReference type="RefSeq" id="WP_176160142.1">
    <property type="nucleotide sequence ID" value="NZ_CP054929.1"/>
</dbReference>
<dbReference type="InterPro" id="IPR008250">
    <property type="entry name" value="ATPase_P-typ_transduc_dom_A_sf"/>
</dbReference>
<dbReference type="PROSITE" id="PS01229">
    <property type="entry name" value="COF_2"/>
    <property type="match status" value="1"/>
</dbReference>
<evidence type="ECO:0000313" key="15">
    <source>
        <dbReference type="Proteomes" id="UP000509303"/>
    </source>
</evidence>
<keyword evidence="7" id="KW-0460">Magnesium</keyword>
<evidence type="ECO:0000256" key="4">
    <source>
        <dbReference type="ARBA" id="ARBA00022723"/>
    </source>
</evidence>
<keyword evidence="9 12" id="KW-1133">Transmembrane helix</keyword>
<evidence type="ECO:0000259" key="13">
    <source>
        <dbReference type="Pfam" id="PF00122"/>
    </source>
</evidence>
<accession>A0A7H8N1Z3</accession>
<evidence type="ECO:0000256" key="9">
    <source>
        <dbReference type="ARBA" id="ARBA00022989"/>
    </source>
</evidence>
<dbReference type="InterPro" id="IPR059000">
    <property type="entry name" value="ATPase_P-type_domA"/>
</dbReference>
<organism evidence="14 15">
    <name type="scientific">Streptomyces buecherae</name>
    <dbReference type="NCBI Taxonomy" id="2763006"/>
    <lineage>
        <taxon>Bacteria</taxon>
        <taxon>Bacillati</taxon>
        <taxon>Actinomycetota</taxon>
        <taxon>Actinomycetes</taxon>
        <taxon>Kitasatosporales</taxon>
        <taxon>Streptomycetaceae</taxon>
        <taxon>Streptomyces</taxon>
    </lineage>
</organism>
<feature type="compositionally biased region" description="Pro residues" evidence="11">
    <location>
        <begin position="14"/>
        <end position="25"/>
    </location>
</feature>
<dbReference type="SUPFAM" id="SSF56784">
    <property type="entry name" value="HAD-like"/>
    <property type="match status" value="1"/>
</dbReference>
<dbReference type="EMBL" id="CP054929">
    <property type="protein sequence ID" value="QKW48445.1"/>
    <property type="molecule type" value="Genomic_DNA"/>
</dbReference>
<feature type="transmembrane region" description="Helical" evidence="12">
    <location>
        <begin position="288"/>
        <end position="312"/>
    </location>
</feature>
<evidence type="ECO:0000256" key="10">
    <source>
        <dbReference type="ARBA" id="ARBA00023136"/>
    </source>
</evidence>
<evidence type="ECO:0000313" key="14">
    <source>
        <dbReference type="EMBL" id="QKW48445.1"/>
    </source>
</evidence>
<dbReference type="SUPFAM" id="SSF81665">
    <property type="entry name" value="Calcium ATPase, transmembrane domain M"/>
    <property type="match status" value="1"/>
</dbReference>
<feature type="transmembrane region" description="Helical" evidence="12">
    <location>
        <begin position="92"/>
        <end position="120"/>
    </location>
</feature>
<dbReference type="InterPro" id="IPR036412">
    <property type="entry name" value="HAD-like_sf"/>
</dbReference>
<evidence type="ECO:0000256" key="1">
    <source>
        <dbReference type="ARBA" id="ARBA00004651"/>
    </source>
</evidence>
<feature type="compositionally biased region" description="Low complexity" evidence="11">
    <location>
        <begin position="476"/>
        <end position="502"/>
    </location>
</feature>
<dbReference type="InterPro" id="IPR001757">
    <property type="entry name" value="P_typ_ATPase"/>
</dbReference>
<comment type="similarity">
    <text evidence="2">Belongs to the cation transport ATPase (P-type) (TC 3.A.3) family. Type IB subfamily.</text>
</comment>
<keyword evidence="6" id="KW-0067">ATP-binding</keyword>
<keyword evidence="10 12" id="KW-0472">Membrane</keyword>
<dbReference type="Gene3D" id="3.40.50.1000">
    <property type="entry name" value="HAD superfamily/HAD-like"/>
    <property type="match status" value="1"/>
</dbReference>
<keyword evidence="15" id="KW-1185">Reference proteome</keyword>
<keyword evidence="3 12" id="KW-0812">Transmembrane</keyword>
<dbReference type="GO" id="GO:0016887">
    <property type="term" value="F:ATP hydrolysis activity"/>
    <property type="evidence" value="ECO:0007669"/>
    <property type="project" value="InterPro"/>
</dbReference>
<feature type="compositionally biased region" description="Basic and acidic residues" evidence="11">
    <location>
        <begin position="1"/>
        <end position="11"/>
    </location>
</feature>
<dbReference type="InterPro" id="IPR018303">
    <property type="entry name" value="ATPase_P-typ_P_site"/>
</dbReference>
<dbReference type="PROSITE" id="PS00154">
    <property type="entry name" value="ATPASE_E1_E2"/>
    <property type="match status" value="1"/>
</dbReference>
<dbReference type="GO" id="GO:0005886">
    <property type="term" value="C:plasma membrane"/>
    <property type="evidence" value="ECO:0007669"/>
    <property type="project" value="UniProtKB-SubCell"/>
</dbReference>
<evidence type="ECO:0000256" key="2">
    <source>
        <dbReference type="ARBA" id="ARBA00006024"/>
    </source>
</evidence>
<feature type="domain" description="P-type ATPase A" evidence="13">
    <location>
        <begin position="141"/>
        <end position="242"/>
    </location>
</feature>
<feature type="region of interest" description="Disordered" evidence="11">
    <location>
        <begin position="1"/>
        <end position="27"/>
    </location>
</feature>
<dbReference type="GO" id="GO:0046872">
    <property type="term" value="F:metal ion binding"/>
    <property type="evidence" value="ECO:0007669"/>
    <property type="project" value="UniProtKB-KW"/>
</dbReference>
<evidence type="ECO:0000256" key="6">
    <source>
        <dbReference type="ARBA" id="ARBA00022840"/>
    </source>
</evidence>
<dbReference type="InterPro" id="IPR023298">
    <property type="entry name" value="ATPase_P-typ_TM_dom_sf"/>
</dbReference>
<keyword evidence="5" id="KW-0547">Nucleotide-binding</keyword>
<keyword evidence="4" id="KW-0479">Metal-binding</keyword>
<gene>
    <name evidence="14" type="ORF">HUT08_01530</name>
</gene>
<dbReference type="Pfam" id="PF00702">
    <property type="entry name" value="Hydrolase"/>
    <property type="match status" value="1"/>
</dbReference>